<evidence type="ECO:0000313" key="2">
    <source>
        <dbReference type="Proteomes" id="UP000093954"/>
    </source>
</evidence>
<organism evidence="1 2">
    <name type="scientific">Clostridium ragsdalei P11</name>
    <dbReference type="NCBI Taxonomy" id="1353534"/>
    <lineage>
        <taxon>Bacteria</taxon>
        <taxon>Bacillati</taxon>
        <taxon>Bacillota</taxon>
        <taxon>Clostridia</taxon>
        <taxon>Eubacteriales</taxon>
        <taxon>Clostridiaceae</taxon>
        <taxon>Clostridium</taxon>
    </lineage>
</organism>
<accession>A0A1A6B3A9</accession>
<dbReference type="PATRIC" id="fig|1353534.3.peg.281"/>
<evidence type="ECO:0000313" key="1">
    <source>
        <dbReference type="EMBL" id="OBR96763.1"/>
    </source>
</evidence>
<proteinExistence type="predicted"/>
<protein>
    <submittedName>
        <fullName evidence="1">Rubrerythrin</fullName>
    </submittedName>
</protein>
<dbReference type="AlphaFoldDB" id="A0A1A6B3A9"/>
<comment type="caution">
    <text evidence="1">The sequence shown here is derived from an EMBL/GenBank/DDBJ whole genome shotgun (WGS) entry which is preliminary data.</text>
</comment>
<name>A0A1A6B3A9_9CLOT</name>
<dbReference type="SUPFAM" id="SSF47240">
    <property type="entry name" value="Ferritin-like"/>
    <property type="match status" value="1"/>
</dbReference>
<dbReference type="Proteomes" id="UP000093954">
    <property type="component" value="Unassembled WGS sequence"/>
</dbReference>
<dbReference type="Pfam" id="PF13668">
    <property type="entry name" value="Ferritin_2"/>
    <property type="match status" value="1"/>
</dbReference>
<dbReference type="EMBL" id="LROS01000003">
    <property type="protein sequence ID" value="OBR96763.1"/>
    <property type="molecule type" value="Genomic_DNA"/>
</dbReference>
<dbReference type="CDD" id="cd01045">
    <property type="entry name" value="Ferritin_like_AB"/>
    <property type="match status" value="1"/>
</dbReference>
<sequence length="200" mass="23485">MNTVYIRKLERMFIMVKMTCIVCGMEINEKNYNFNKEAFINSNSKEKIMYCPFCGAPIEYLIENGQKIKYDRNKLNQNSLKIIDHAVKLEVFNGDFYKKASYMAKDKNVKSMFKSLSSIEYMHARIHKKIAGIKEMPVLKDMDYSKYNTDENLLAAACQREKHAVAYYKKYEKEIHEENIAKIFNALSKVEEEHVKLTGE</sequence>
<reference evidence="1 2" key="1">
    <citation type="journal article" date="2012" name="Front. Microbiol.">
        <title>Draft Genome Sequence of the Virulent Strain 01-B526 of the Fish Pathogen Aeromonas salmonicida.</title>
        <authorList>
            <person name="Charette S.J."/>
            <person name="Brochu F."/>
            <person name="Boyle B."/>
            <person name="Filion G."/>
            <person name="Tanaka K.H."/>
            <person name="Derome N."/>
        </authorList>
    </citation>
    <scope>NUCLEOTIDE SEQUENCE [LARGE SCALE GENOMIC DNA]</scope>
    <source>
        <strain evidence="1 2">P11</strain>
    </source>
</reference>
<dbReference type="InterPro" id="IPR009078">
    <property type="entry name" value="Ferritin-like_SF"/>
</dbReference>
<keyword evidence="2" id="KW-1185">Reference proteome</keyword>
<dbReference type="InterPro" id="IPR012347">
    <property type="entry name" value="Ferritin-like"/>
</dbReference>
<gene>
    <name evidence="1" type="ORF">CLRAG_02720</name>
</gene>
<dbReference type="Gene3D" id="1.20.1260.10">
    <property type="match status" value="1"/>
</dbReference>